<evidence type="ECO:0000256" key="4">
    <source>
        <dbReference type="ARBA" id="ARBA00022777"/>
    </source>
</evidence>
<evidence type="ECO:0000256" key="6">
    <source>
        <dbReference type="ARBA" id="ARBA00023141"/>
    </source>
</evidence>
<feature type="binding site" evidence="7">
    <location>
        <position position="36"/>
    </location>
    <ligand>
        <name>substrate</name>
    </ligand>
</feature>
<dbReference type="GO" id="GO:0005524">
    <property type="term" value="F:ATP binding"/>
    <property type="evidence" value="ECO:0007669"/>
    <property type="project" value="UniProtKB-UniRule"/>
</dbReference>
<dbReference type="CDD" id="cd00464">
    <property type="entry name" value="SK"/>
    <property type="match status" value="1"/>
</dbReference>
<dbReference type="OrthoDB" id="9800332at2"/>
<sequence length="185" mass="20272">MNPSCNLFIVGPTGAGKTSVGRRLAVHYGLSFIDLDQEVEQHCGVDVGTVFEVEGEAGFRQRESAQLDALSQRSGVLLATGAGAVLAADNRRWLARRGFVVWLQASIEQQLERLERDHRRPLLAVPDRVARLHAMAAAREPIYRELADLAVPGHHGSVGAASERCIELIDAHWERESPFPSAHHA</sequence>
<keyword evidence="7" id="KW-0460">Magnesium</keyword>
<comment type="similarity">
    <text evidence="7">Belongs to the shikimate kinase family.</text>
</comment>
<dbReference type="Pfam" id="PF01202">
    <property type="entry name" value="SKI"/>
    <property type="match status" value="1"/>
</dbReference>
<dbReference type="PRINTS" id="PR01100">
    <property type="entry name" value="SHIKIMTKNASE"/>
</dbReference>
<dbReference type="GO" id="GO:0009073">
    <property type="term" value="P:aromatic amino acid family biosynthetic process"/>
    <property type="evidence" value="ECO:0007669"/>
    <property type="project" value="UniProtKB-KW"/>
</dbReference>
<gene>
    <name evidence="7 8" type="primary">aroK</name>
    <name evidence="8" type="ORF">B1991_15450</name>
</gene>
<comment type="cofactor">
    <cofactor evidence="7">
        <name>Mg(2+)</name>
        <dbReference type="ChEBI" id="CHEBI:18420"/>
    </cofactor>
    <text evidence="7">Binds 1 Mg(2+) ion per subunit.</text>
</comment>
<evidence type="ECO:0000256" key="1">
    <source>
        <dbReference type="ARBA" id="ARBA00022605"/>
    </source>
</evidence>
<dbReference type="GO" id="GO:0000287">
    <property type="term" value="F:magnesium ion binding"/>
    <property type="evidence" value="ECO:0007669"/>
    <property type="project" value="UniProtKB-UniRule"/>
</dbReference>
<comment type="pathway">
    <text evidence="7">Metabolic intermediate biosynthesis; chorismate biosynthesis; chorismate from D-erythrose 4-phosphate and phosphoenolpyruvate: step 5/7.</text>
</comment>
<reference evidence="8 9" key="1">
    <citation type="submission" date="2017-02" db="EMBL/GenBank/DDBJ databases">
        <title>Whole genome sequencing of Rhodanobacter lindaniclasticus DSM 17932.</title>
        <authorList>
            <person name="Kumar S."/>
            <person name="Patil P."/>
            <person name="Patil P.B."/>
        </authorList>
    </citation>
    <scope>NUCLEOTIDE SEQUENCE [LARGE SCALE GENOMIC DNA]</scope>
    <source>
        <strain evidence="8 9">DSM 17932</strain>
    </source>
</reference>
<feature type="binding site" evidence="7">
    <location>
        <position position="60"/>
    </location>
    <ligand>
        <name>substrate</name>
    </ligand>
</feature>
<name>A0A4S3KC07_9GAMM</name>
<dbReference type="PANTHER" id="PTHR21087:SF16">
    <property type="entry name" value="SHIKIMATE KINASE 1, CHLOROPLASTIC"/>
    <property type="match status" value="1"/>
</dbReference>
<comment type="subcellular location">
    <subcellularLocation>
        <location evidence="7">Cytoplasm</location>
    </subcellularLocation>
</comment>
<keyword evidence="2 7" id="KW-0808">Transferase</keyword>
<dbReference type="EC" id="2.7.1.71" evidence="7"/>
<evidence type="ECO:0000256" key="7">
    <source>
        <dbReference type="HAMAP-Rule" id="MF_00109"/>
    </source>
</evidence>
<organism evidence="8 9">
    <name type="scientific">Rhodanobacter lindaniclasticus</name>
    <dbReference type="NCBI Taxonomy" id="75310"/>
    <lineage>
        <taxon>Bacteria</taxon>
        <taxon>Pseudomonadati</taxon>
        <taxon>Pseudomonadota</taxon>
        <taxon>Gammaproteobacteria</taxon>
        <taxon>Lysobacterales</taxon>
        <taxon>Rhodanobacteraceae</taxon>
        <taxon>Rhodanobacter</taxon>
    </lineage>
</organism>
<dbReference type="GO" id="GO:0004765">
    <property type="term" value="F:shikimate kinase activity"/>
    <property type="evidence" value="ECO:0007669"/>
    <property type="project" value="UniProtKB-UniRule"/>
</dbReference>
<keyword evidence="9" id="KW-1185">Reference proteome</keyword>
<feature type="binding site" evidence="7">
    <location>
        <position position="18"/>
    </location>
    <ligand>
        <name>Mg(2+)</name>
        <dbReference type="ChEBI" id="CHEBI:18420"/>
    </ligand>
</feature>
<evidence type="ECO:0000256" key="3">
    <source>
        <dbReference type="ARBA" id="ARBA00022741"/>
    </source>
</evidence>
<comment type="caution">
    <text evidence="7">Lacks conserved residue(s) required for the propagation of feature annotation.</text>
</comment>
<dbReference type="HAMAP" id="MF_00109">
    <property type="entry name" value="Shikimate_kinase"/>
    <property type="match status" value="1"/>
</dbReference>
<feature type="binding site" evidence="7">
    <location>
        <position position="139"/>
    </location>
    <ligand>
        <name>substrate</name>
    </ligand>
</feature>
<dbReference type="InterPro" id="IPR031322">
    <property type="entry name" value="Shikimate/glucono_kinase"/>
</dbReference>
<dbReference type="PANTHER" id="PTHR21087">
    <property type="entry name" value="SHIKIMATE KINASE"/>
    <property type="match status" value="1"/>
</dbReference>
<keyword evidence="5 7" id="KW-0067">ATP-binding</keyword>
<dbReference type="RefSeq" id="WP_136259578.1">
    <property type="nucleotide sequence ID" value="NZ_MWIO01000052.1"/>
</dbReference>
<protein>
    <recommendedName>
        <fullName evidence="7">Shikimate kinase</fullName>
        <shortName evidence="7">SK</shortName>
        <ecNumber evidence="7">2.7.1.71</ecNumber>
    </recommendedName>
</protein>
<proteinExistence type="inferred from homology"/>
<keyword evidence="3 7" id="KW-0547">Nucleotide-binding</keyword>
<dbReference type="Proteomes" id="UP000306317">
    <property type="component" value="Unassembled WGS sequence"/>
</dbReference>
<evidence type="ECO:0000313" key="9">
    <source>
        <dbReference type="Proteomes" id="UP000306317"/>
    </source>
</evidence>
<dbReference type="UniPathway" id="UPA00053">
    <property type="reaction ID" value="UER00088"/>
</dbReference>
<accession>A0A4S3KC07</accession>
<evidence type="ECO:0000313" key="8">
    <source>
        <dbReference type="EMBL" id="THD05920.1"/>
    </source>
</evidence>
<dbReference type="GO" id="GO:0009423">
    <property type="term" value="P:chorismate biosynthetic process"/>
    <property type="evidence" value="ECO:0007669"/>
    <property type="project" value="UniProtKB-UniRule"/>
</dbReference>
<dbReference type="Gene3D" id="3.40.50.300">
    <property type="entry name" value="P-loop containing nucleotide triphosphate hydrolases"/>
    <property type="match status" value="1"/>
</dbReference>
<comment type="caution">
    <text evidence="8">The sequence shown here is derived from an EMBL/GenBank/DDBJ whole genome shotgun (WGS) entry which is preliminary data.</text>
</comment>
<dbReference type="GO" id="GO:0005829">
    <property type="term" value="C:cytosol"/>
    <property type="evidence" value="ECO:0007669"/>
    <property type="project" value="TreeGrafter"/>
</dbReference>
<comment type="function">
    <text evidence="7">Catalyzes the specific phosphorylation of the 3-hydroxyl group of shikimic acid using ATP as a cosubstrate.</text>
</comment>
<keyword evidence="7" id="KW-0479">Metal-binding</keyword>
<dbReference type="AlphaFoldDB" id="A0A4S3KC07"/>
<comment type="catalytic activity">
    <reaction evidence="7">
        <text>shikimate + ATP = 3-phosphoshikimate + ADP + H(+)</text>
        <dbReference type="Rhea" id="RHEA:13121"/>
        <dbReference type="ChEBI" id="CHEBI:15378"/>
        <dbReference type="ChEBI" id="CHEBI:30616"/>
        <dbReference type="ChEBI" id="CHEBI:36208"/>
        <dbReference type="ChEBI" id="CHEBI:145989"/>
        <dbReference type="ChEBI" id="CHEBI:456216"/>
        <dbReference type="EC" id="2.7.1.71"/>
    </reaction>
</comment>
<keyword evidence="4 7" id="KW-0418">Kinase</keyword>
<dbReference type="EMBL" id="MWIO01000052">
    <property type="protein sequence ID" value="THD05920.1"/>
    <property type="molecule type" value="Genomic_DNA"/>
</dbReference>
<evidence type="ECO:0000256" key="5">
    <source>
        <dbReference type="ARBA" id="ARBA00022840"/>
    </source>
</evidence>
<keyword evidence="7" id="KW-0963">Cytoplasm</keyword>
<evidence type="ECO:0000256" key="2">
    <source>
        <dbReference type="ARBA" id="ARBA00022679"/>
    </source>
</evidence>
<dbReference type="GO" id="GO:0008652">
    <property type="term" value="P:amino acid biosynthetic process"/>
    <property type="evidence" value="ECO:0007669"/>
    <property type="project" value="UniProtKB-KW"/>
</dbReference>
<comment type="subunit">
    <text evidence="7">Monomer.</text>
</comment>
<keyword evidence="6 7" id="KW-0057">Aromatic amino acid biosynthesis</keyword>
<dbReference type="SUPFAM" id="SSF52540">
    <property type="entry name" value="P-loop containing nucleoside triphosphate hydrolases"/>
    <property type="match status" value="1"/>
</dbReference>
<dbReference type="InterPro" id="IPR000623">
    <property type="entry name" value="Shikimate_kinase/TSH1"/>
</dbReference>
<keyword evidence="1 7" id="KW-0028">Amino-acid biosynthesis</keyword>
<dbReference type="InterPro" id="IPR027417">
    <property type="entry name" value="P-loop_NTPase"/>
</dbReference>
<feature type="binding site" evidence="7">
    <location>
        <position position="120"/>
    </location>
    <ligand>
        <name>ATP</name>
        <dbReference type="ChEBI" id="CHEBI:30616"/>
    </ligand>
</feature>
<feature type="binding site" evidence="7">
    <location>
        <begin position="14"/>
        <end position="19"/>
    </location>
    <ligand>
        <name>ATP</name>
        <dbReference type="ChEBI" id="CHEBI:30616"/>
    </ligand>
</feature>